<feature type="chain" id="PRO_5016395871" description="Secreted protein" evidence="1">
    <location>
        <begin position="20"/>
        <end position="71"/>
    </location>
</feature>
<keyword evidence="1" id="KW-0732">Signal</keyword>
<evidence type="ECO:0000313" key="2">
    <source>
        <dbReference type="EMBL" id="PWZ03229.1"/>
    </source>
</evidence>
<dbReference type="EMBL" id="KZ819188">
    <property type="protein sequence ID" value="PWZ03229.1"/>
    <property type="molecule type" value="Genomic_DNA"/>
</dbReference>
<protein>
    <recommendedName>
        <fullName evidence="4">Secreted protein</fullName>
    </recommendedName>
</protein>
<evidence type="ECO:0000313" key="3">
    <source>
        <dbReference type="Proteomes" id="UP000246740"/>
    </source>
</evidence>
<accession>A0A317Y0S6</accession>
<keyword evidence="3" id="KW-1185">Reference proteome</keyword>
<gene>
    <name evidence="2" type="ORF">BCV70DRAFT_13682</name>
</gene>
<dbReference type="InParanoid" id="A0A317Y0S6"/>
<sequence length="71" mass="7965">MFTAHLFLCSCMNLAHASARSCQFPLFAPLPHALFTGSCTLSDVAYHDSCLFFLSCAFYSVCLYWNAYSHL</sequence>
<evidence type="ECO:0008006" key="4">
    <source>
        <dbReference type="Google" id="ProtNLM"/>
    </source>
</evidence>
<dbReference type="Proteomes" id="UP000246740">
    <property type="component" value="Unassembled WGS sequence"/>
</dbReference>
<organism evidence="2 3">
    <name type="scientific">Testicularia cyperi</name>
    <dbReference type="NCBI Taxonomy" id="1882483"/>
    <lineage>
        <taxon>Eukaryota</taxon>
        <taxon>Fungi</taxon>
        <taxon>Dikarya</taxon>
        <taxon>Basidiomycota</taxon>
        <taxon>Ustilaginomycotina</taxon>
        <taxon>Ustilaginomycetes</taxon>
        <taxon>Ustilaginales</taxon>
        <taxon>Anthracoideaceae</taxon>
        <taxon>Testicularia</taxon>
    </lineage>
</organism>
<feature type="signal peptide" evidence="1">
    <location>
        <begin position="1"/>
        <end position="19"/>
    </location>
</feature>
<name>A0A317Y0S6_9BASI</name>
<dbReference type="AlphaFoldDB" id="A0A317Y0S6"/>
<proteinExistence type="predicted"/>
<evidence type="ECO:0000256" key="1">
    <source>
        <dbReference type="SAM" id="SignalP"/>
    </source>
</evidence>
<reference evidence="2 3" key="1">
    <citation type="journal article" date="2018" name="Mol. Biol. Evol.">
        <title>Broad Genomic Sampling Reveals a Smut Pathogenic Ancestry of the Fungal Clade Ustilaginomycotina.</title>
        <authorList>
            <person name="Kijpornyongpan T."/>
            <person name="Mondo S.J."/>
            <person name="Barry K."/>
            <person name="Sandor L."/>
            <person name="Lee J."/>
            <person name="Lipzen A."/>
            <person name="Pangilinan J."/>
            <person name="LaButti K."/>
            <person name="Hainaut M."/>
            <person name="Henrissat B."/>
            <person name="Grigoriev I.V."/>
            <person name="Spatafora J.W."/>
            <person name="Aime M.C."/>
        </authorList>
    </citation>
    <scope>NUCLEOTIDE SEQUENCE [LARGE SCALE GENOMIC DNA]</scope>
    <source>
        <strain evidence="2 3">MCA 3645</strain>
    </source>
</reference>